<sequence>MKIDRLLAITILLLNRRRISAGELAERFEVSTKTVYRDIETLCRAGIPIVSHQGMSGGFELMERYTIGRQMLSSGEIEALRTAVKGAASVLGDRTFADLTEKVQALLGSGSGQEGAGPGVVFDFNPWGPNGMMRGQVEILRQAAREAVRMDIRYLNMNGLESRRLIEPSMLLMKGSVWYVQAYCLLRSEFRLFRLSRILELRETGEPFLPKPAPTLDGYAWNDDWNPLPRIEVSLRFRPEVRIRVTDEFNPASIEETEDGSVRVHTSFSRDEWFYGMLLSYGDKVTVESPPEVRSELLRRARSLIAAYGADADADGSDRSGSEGAAGKSVADRTSDRVLERVSDRK</sequence>
<evidence type="ECO:0000313" key="5">
    <source>
        <dbReference type="EMBL" id="QDH21089.1"/>
    </source>
</evidence>
<dbReference type="InterPro" id="IPR013196">
    <property type="entry name" value="HTH_11"/>
</dbReference>
<dbReference type="AlphaFoldDB" id="A0A4Y6UTV0"/>
<dbReference type="GO" id="GO:0003700">
    <property type="term" value="F:DNA-binding transcription factor activity"/>
    <property type="evidence" value="ECO:0007669"/>
    <property type="project" value="InterPro"/>
</dbReference>
<keyword evidence="2" id="KW-0804">Transcription</keyword>
<dbReference type="InterPro" id="IPR057727">
    <property type="entry name" value="WCX_dom"/>
</dbReference>
<dbReference type="KEGG" id="saca:FFV09_09640"/>
<dbReference type="Gene3D" id="1.10.10.10">
    <property type="entry name" value="Winged helix-like DNA-binding domain superfamily/Winged helix DNA-binding domain"/>
    <property type="match status" value="1"/>
</dbReference>
<accession>A0A4Y6UTV0</accession>
<dbReference type="PIRSF" id="PIRSF016838">
    <property type="entry name" value="PafC"/>
    <property type="match status" value="1"/>
</dbReference>
<evidence type="ECO:0000256" key="1">
    <source>
        <dbReference type="ARBA" id="ARBA00023015"/>
    </source>
</evidence>
<gene>
    <name evidence="5" type="ORF">FFV09_09640</name>
</gene>
<evidence type="ECO:0000256" key="3">
    <source>
        <dbReference type="SAM" id="MobiDB-lite"/>
    </source>
</evidence>
<evidence type="ECO:0000313" key="6">
    <source>
        <dbReference type="Proteomes" id="UP000316968"/>
    </source>
</evidence>
<dbReference type="InterPro" id="IPR028349">
    <property type="entry name" value="PafC-like"/>
</dbReference>
<dbReference type="InterPro" id="IPR036390">
    <property type="entry name" value="WH_DNA-bd_sf"/>
</dbReference>
<dbReference type="Pfam" id="PF13280">
    <property type="entry name" value="WYL"/>
    <property type="match status" value="1"/>
</dbReference>
<feature type="region of interest" description="Disordered" evidence="3">
    <location>
        <begin position="311"/>
        <end position="346"/>
    </location>
</feature>
<dbReference type="InterPro" id="IPR026881">
    <property type="entry name" value="WYL_dom"/>
</dbReference>
<dbReference type="SMART" id="SM00420">
    <property type="entry name" value="HTH_DEOR"/>
    <property type="match status" value="1"/>
</dbReference>
<evidence type="ECO:0000256" key="2">
    <source>
        <dbReference type="ARBA" id="ARBA00023163"/>
    </source>
</evidence>
<organism evidence="5 6">
    <name type="scientific">Saccharibacillus brassicae</name>
    <dbReference type="NCBI Taxonomy" id="2583377"/>
    <lineage>
        <taxon>Bacteria</taxon>
        <taxon>Bacillati</taxon>
        <taxon>Bacillota</taxon>
        <taxon>Bacilli</taxon>
        <taxon>Bacillales</taxon>
        <taxon>Paenibacillaceae</taxon>
        <taxon>Saccharibacillus</taxon>
    </lineage>
</organism>
<dbReference type="InterPro" id="IPR051534">
    <property type="entry name" value="CBASS_pafABC_assoc_protein"/>
</dbReference>
<dbReference type="PANTHER" id="PTHR34580">
    <property type="match status" value="1"/>
</dbReference>
<dbReference type="OrthoDB" id="9815009at2"/>
<name>A0A4Y6UTV0_SACBS</name>
<evidence type="ECO:0000259" key="4">
    <source>
        <dbReference type="PROSITE" id="PS51000"/>
    </source>
</evidence>
<protein>
    <submittedName>
        <fullName evidence="5">YafY family transcriptional regulator</fullName>
    </submittedName>
</protein>
<feature type="domain" description="HTH deoR-type" evidence="4">
    <location>
        <begin position="2"/>
        <end position="57"/>
    </location>
</feature>
<dbReference type="PROSITE" id="PS51000">
    <property type="entry name" value="HTH_DEOR_2"/>
    <property type="match status" value="1"/>
</dbReference>
<dbReference type="PANTHER" id="PTHR34580:SF1">
    <property type="entry name" value="PROTEIN PAFC"/>
    <property type="match status" value="1"/>
</dbReference>
<dbReference type="InterPro" id="IPR001034">
    <property type="entry name" value="DeoR_HTH"/>
</dbReference>
<dbReference type="InterPro" id="IPR036388">
    <property type="entry name" value="WH-like_DNA-bd_sf"/>
</dbReference>
<dbReference type="RefSeq" id="WP_141447636.1">
    <property type="nucleotide sequence ID" value="NZ_CP041217.1"/>
</dbReference>
<reference evidence="5 6" key="1">
    <citation type="submission" date="2019-06" db="EMBL/GenBank/DDBJ databases">
        <title>Saccharibacillus brassicae sp. nov., an endophytic bacterium isolated from Chinese cabbage seeds (Brassica pekinensis).</title>
        <authorList>
            <person name="Jiang L."/>
            <person name="Lee J."/>
            <person name="Kim S.W."/>
        </authorList>
    </citation>
    <scope>NUCLEOTIDE SEQUENCE [LARGE SCALE GENOMIC DNA]</scope>
    <source>
        <strain evidence="6">KCTC 43072 / ATSA2</strain>
    </source>
</reference>
<dbReference type="SUPFAM" id="SSF46785">
    <property type="entry name" value="Winged helix' DNA-binding domain"/>
    <property type="match status" value="1"/>
</dbReference>
<keyword evidence="6" id="KW-1185">Reference proteome</keyword>
<feature type="compositionally biased region" description="Basic and acidic residues" evidence="3">
    <location>
        <begin position="330"/>
        <end position="346"/>
    </location>
</feature>
<keyword evidence="1" id="KW-0805">Transcription regulation</keyword>
<dbReference type="EMBL" id="CP041217">
    <property type="protein sequence ID" value="QDH21089.1"/>
    <property type="molecule type" value="Genomic_DNA"/>
</dbReference>
<dbReference type="Proteomes" id="UP000316968">
    <property type="component" value="Chromosome"/>
</dbReference>
<dbReference type="Pfam" id="PF08279">
    <property type="entry name" value="HTH_11"/>
    <property type="match status" value="1"/>
</dbReference>
<dbReference type="PROSITE" id="PS52050">
    <property type="entry name" value="WYL"/>
    <property type="match status" value="1"/>
</dbReference>
<proteinExistence type="predicted"/>
<dbReference type="Pfam" id="PF25583">
    <property type="entry name" value="WCX"/>
    <property type="match status" value="1"/>
</dbReference>